<dbReference type="RefSeq" id="WP_086036310.1">
    <property type="nucleotide sequence ID" value="NZ_CP046051.1"/>
</dbReference>
<dbReference type="EMBL" id="CP046051">
    <property type="protein sequence ID" value="QKN23480.1"/>
    <property type="molecule type" value="Genomic_DNA"/>
</dbReference>
<sequence>MLDKLIACFTHPAKSRLLLEIYTKKQATAKQLRPVLGDISQSTLYRYLNQMCQDGILKVIAKNPVRGTVEKVYALKIDLQAEGETLLKKDPAKGLLYLFTQYMAGLLQEFREYAEREDADPTQDALSFTVCPVWATREEIVTVLQKIGEILTEMQKNQPAPGRQMHSIGVIATPPKKLEEGKPQ</sequence>
<dbReference type="AlphaFoldDB" id="A0A859DNZ5"/>
<keyword evidence="4" id="KW-1185">Reference proteome</keyword>
<proteinExistence type="predicted"/>
<dbReference type="SUPFAM" id="SSF46785">
    <property type="entry name" value="Winged helix' DNA-binding domain"/>
    <property type="match status" value="1"/>
</dbReference>
<dbReference type="Proteomes" id="UP000501316">
    <property type="component" value="Chromosome"/>
</dbReference>
<dbReference type="EMBL" id="CP046161">
    <property type="protein sequence ID" value="QKO29842.1"/>
    <property type="molecule type" value="Genomic_DNA"/>
</dbReference>
<protein>
    <recommendedName>
        <fullName evidence="5">HTH arsR-type domain-containing protein</fullName>
    </recommendedName>
</protein>
<dbReference type="InterPro" id="IPR036388">
    <property type="entry name" value="WH-like_DNA-bd_sf"/>
</dbReference>
<dbReference type="Gene3D" id="6.10.140.2180">
    <property type="match status" value="1"/>
</dbReference>
<dbReference type="Proteomes" id="UP000509623">
    <property type="component" value="Chromosome"/>
</dbReference>
<evidence type="ECO:0000313" key="4">
    <source>
        <dbReference type="Proteomes" id="UP000509623"/>
    </source>
</evidence>
<reference evidence="2" key="3">
    <citation type="journal article" date="2022" name="Int. J. Syst. Evol. Microbiol.">
        <title>Caproicibacterium lactatifermentans sp. nov., isolated from pit clay used for the production of Chinese strong aroma-type liquor.</title>
        <authorList>
            <person name="Wang H."/>
            <person name="Gu Y."/>
            <person name="Zhao D."/>
            <person name="Qiao Z."/>
            <person name="Zheng J."/>
            <person name="Gao J."/>
            <person name="Ren C."/>
            <person name="Xu Y."/>
        </authorList>
    </citation>
    <scope>NUCLEOTIDE SEQUENCE</scope>
    <source>
        <strain evidence="2">JNU-WLY1368</strain>
    </source>
</reference>
<evidence type="ECO:0000313" key="3">
    <source>
        <dbReference type="Proteomes" id="UP000501316"/>
    </source>
</evidence>
<accession>A0A859DNZ5</accession>
<evidence type="ECO:0000313" key="2">
    <source>
        <dbReference type="EMBL" id="QKO29842.1"/>
    </source>
</evidence>
<dbReference type="Gene3D" id="1.10.10.10">
    <property type="entry name" value="Winged helix-like DNA-binding domain superfamily/Winged helix DNA-binding domain"/>
    <property type="match status" value="1"/>
</dbReference>
<reference evidence="2" key="2">
    <citation type="journal article" date="2021" name="Appl. Environ. Microbiol.">
        <title>Adaptability of a Caproate-Producing Bacterium Contributes to Its Dominance in an Anaerobic Fermentation System.</title>
        <authorList>
            <person name="Wang H."/>
            <person name="Gu Y."/>
            <person name="Zhou W."/>
            <person name="Zhao D."/>
            <person name="Qiao Z."/>
            <person name="Zheng J."/>
            <person name="Gao J."/>
            <person name="Chen X."/>
            <person name="Ren C."/>
            <person name="Xu Y."/>
        </authorList>
    </citation>
    <scope>NUCLEOTIDE SEQUENCE</scope>
    <source>
        <strain evidence="2">JNU-WLY1368</strain>
    </source>
</reference>
<dbReference type="KEGG" id="clf:GJQ69_02645"/>
<reference evidence="3 4" key="1">
    <citation type="submission" date="2019-11" db="EMBL/GenBank/DDBJ databases">
        <authorList>
            <person name="Ren C."/>
            <person name="Wang H."/>
            <person name="Xu Y."/>
        </authorList>
    </citation>
    <scope>NUCLEOTIDE SEQUENCE [LARGE SCALE GENOMIC DNA]</scope>
    <source>
        <strain evidence="4">JNU-WLY1368</strain>
        <strain evidence="1 3">LBM 19010</strain>
    </source>
</reference>
<evidence type="ECO:0000313" key="1">
    <source>
        <dbReference type="EMBL" id="QKN23480.1"/>
    </source>
</evidence>
<dbReference type="InterPro" id="IPR036390">
    <property type="entry name" value="WH_DNA-bd_sf"/>
</dbReference>
<name>A0A859DNZ5_9FIRM</name>
<gene>
    <name evidence="1" type="ORF">GJQ69_02645</name>
    <name evidence="2" type="ORF">GKP14_01725</name>
</gene>
<evidence type="ECO:0008006" key="5">
    <source>
        <dbReference type="Google" id="ProtNLM"/>
    </source>
</evidence>
<organism evidence="1 3">
    <name type="scientific">Caproicibacterium lactatifermentans</name>
    <dbReference type="NCBI Taxonomy" id="2666138"/>
    <lineage>
        <taxon>Bacteria</taxon>
        <taxon>Bacillati</taxon>
        <taxon>Bacillota</taxon>
        <taxon>Clostridia</taxon>
        <taxon>Eubacteriales</taxon>
        <taxon>Oscillospiraceae</taxon>
        <taxon>Caproicibacterium</taxon>
    </lineage>
</organism>